<accession>A0ABQ1TZB3</accession>
<sequence>MELYMFLSKSNWKPTLAIACAAVLSGCASPDYNYIPVSTQISEPAIDSVNIAYVGDVMLRQGKYSEHDAIYLPYKVEVSWAYDLHAGYYIKKGEDKDTETYMPSNDNEGGMVDKAAIADPWRAVMAYKGTQELCVITAFNAASCTDNANFERRKKPILTHDSFQQTLIYSGKVGSKVNIGYREFSNSHARPAFNNDVEYDLDSSKVIGYKGARIEIIEATNEHIKYKVIQNFNKAAI</sequence>
<keyword evidence="2" id="KW-1185">Reference proteome</keyword>
<dbReference type="Proteomes" id="UP000638462">
    <property type="component" value="Unassembled WGS sequence"/>
</dbReference>
<evidence type="ECO:0000313" key="2">
    <source>
        <dbReference type="Proteomes" id="UP000638462"/>
    </source>
</evidence>
<gene>
    <name evidence="1" type="ORF">GCM10008027_35260</name>
</gene>
<evidence type="ECO:0008006" key="3">
    <source>
        <dbReference type="Google" id="ProtNLM"/>
    </source>
</evidence>
<reference evidence="2" key="1">
    <citation type="journal article" date="2019" name="Int. J. Syst. Evol. Microbiol.">
        <title>The Global Catalogue of Microorganisms (GCM) 10K type strain sequencing project: providing services to taxonomists for standard genome sequencing and annotation.</title>
        <authorList>
            <consortium name="The Broad Institute Genomics Platform"/>
            <consortium name="The Broad Institute Genome Sequencing Center for Infectious Disease"/>
            <person name="Wu L."/>
            <person name="Ma J."/>
        </authorList>
    </citation>
    <scope>NUCLEOTIDE SEQUENCE [LARGE SCALE GENOMIC DNA]</scope>
    <source>
        <strain evidence="2">CGMCC 1.15394</strain>
    </source>
</reference>
<dbReference type="EMBL" id="BMIT01000017">
    <property type="protein sequence ID" value="GGF07297.1"/>
    <property type="molecule type" value="Genomic_DNA"/>
</dbReference>
<name>A0ABQ1TZB3_9GAMM</name>
<organism evidence="1 2">
    <name type="scientific">Pseudoalteromonas gelatinilytica</name>
    <dbReference type="NCBI Taxonomy" id="1703256"/>
    <lineage>
        <taxon>Bacteria</taxon>
        <taxon>Pseudomonadati</taxon>
        <taxon>Pseudomonadota</taxon>
        <taxon>Gammaproteobacteria</taxon>
        <taxon>Alteromonadales</taxon>
        <taxon>Pseudoalteromonadaceae</taxon>
        <taxon>Pseudoalteromonas</taxon>
    </lineage>
</organism>
<comment type="caution">
    <text evidence="1">The sequence shown here is derived from an EMBL/GenBank/DDBJ whole genome shotgun (WGS) entry which is preliminary data.</text>
</comment>
<evidence type="ECO:0000313" key="1">
    <source>
        <dbReference type="EMBL" id="GGF07297.1"/>
    </source>
</evidence>
<protein>
    <recommendedName>
        <fullName evidence="3">Lipoprotein</fullName>
    </recommendedName>
</protein>
<proteinExistence type="predicted"/>